<dbReference type="InterPro" id="IPR027417">
    <property type="entry name" value="P-loop_NTPase"/>
</dbReference>
<feature type="domain" description="ABC transmembrane type-1" evidence="9">
    <location>
        <begin position="22"/>
        <end position="320"/>
    </location>
</feature>
<dbReference type="EMBL" id="MEHD01000021">
    <property type="protein sequence ID" value="ODR57452.1"/>
    <property type="molecule type" value="Genomic_DNA"/>
</dbReference>
<dbReference type="GO" id="GO:0005524">
    <property type="term" value="F:ATP binding"/>
    <property type="evidence" value="ECO:0007669"/>
    <property type="project" value="UniProtKB-KW"/>
</dbReference>
<keyword evidence="2 7" id="KW-0812">Transmembrane</keyword>
<feature type="domain" description="ABC transporter" evidence="8">
    <location>
        <begin position="365"/>
        <end position="583"/>
    </location>
</feature>
<evidence type="ECO:0000259" key="8">
    <source>
        <dbReference type="PROSITE" id="PS50893"/>
    </source>
</evidence>
<reference evidence="10 12" key="2">
    <citation type="submission" date="2016-08" db="EMBL/GenBank/DDBJ databases">
        <authorList>
            <person name="Seilhamer J.J."/>
        </authorList>
    </citation>
    <scope>NUCLEOTIDE SEQUENCE [LARGE SCALE GENOMIC DNA]</scope>
    <source>
        <strain evidence="10 12">NML150140-1</strain>
    </source>
</reference>
<dbReference type="InterPro" id="IPR003593">
    <property type="entry name" value="AAA+_ATPase"/>
</dbReference>
<dbReference type="SMART" id="SM00382">
    <property type="entry name" value="AAA"/>
    <property type="match status" value="1"/>
</dbReference>
<dbReference type="Pfam" id="PF00664">
    <property type="entry name" value="ABC_membrane"/>
    <property type="match status" value="1"/>
</dbReference>
<feature type="transmembrane region" description="Helical" evidence="7">
    <location>
        <begin position="75"/>
        <end position="96"/>
    </location>
</feature>
<accession>A0A1E3U8Q3</accession>
<dbReference type="PROSITE" id="PS00211">
    <property type="entry name" value="ABC_TRANSPORTER_1"/>
    <property type="match status" value="1"/>
</dbReference>
<dbReference type="Gene3D" id="1.20.1560.10">
    <property type="entry name" value="ABC transporter type 1, transmembrane domain"/>
    <property type="match status" value="1"/>
</dbReference>
<dbReference type="GO" id="GO:0034040">
    <property type="term" value="F:ATPase-coupled lipid transmembrane transporter activity"/>
    <property type="evidence" value="ECO:0007669"/>
    <property type="project" value="TreeGrafter"/>
</dbReference>
<evidence type="ECO:0000313" key="11">
    <source>
        <dbReference type="EMBL" id="ODR57452.1"/>
    </source>
</evidence>
<keyword evidence="6 7" id="KW-0472">Membrane</keyword>
<dbReference type="Proteomes" id="UP000094869">
    <property type="component" value="Unassembled WGS sequence"/>
</dbReference>
<feature type="transmembrane region" description="Helical" evidence="7">
    <location>
        <begin position="21"/>
        <end position="45"/>
    </location>
</feature>
<keyword evidence="5 7" id="KW-1133">Transmembrane helix</keyword>
<evidence type="ECO:0000313" key="10">
    <source>
        <dbReference type="EMBL" id="ODR43732.1"/>
    </source>
</evidence>
<feature type="transmembrane region" description="Helical" evidence="7">
    <location>
        <begin position="177"/>
        <end position="197"/>
    </location>
</feature>
<dbReference type="GO" id="GO:0005886">
    <property type="term" value="C:plasma membrane"/>
    <property type="evidence" value="ECO:0007669"/>
    <property type="project" value="UniProtKB-SubCell"/>
</dbReference>
<dbReference type="GO" id="GO:0016887">
    <property type="term" value="F:ATP hydrolysis activity"/>
    <property type="evidence" value="ECO:0007669"/>
    <property type="project" value="InterPro"/>
</dbReference>
<dbReference type="Proteomes" id="UP000094271">
    <property type="component" value="Unassembled WGS sequence"/>
</dbReference>
<sequence>MKKILKKMNVLLDGKQKAKMGGIVVLMIIGAALEACSIGLVIPIITTLLDPEAVNGEGYLGDIYRFLGMKSTSQFTIVMLLVIIAAFVVKNVFLYFQNVVQLRFVYTNQFATSRRMMINFMERPYEYYLNADTSVIQRSITSDVNNMYGLILSSLQLLSEIIMFLVLVIVLMTQDPMMILTIALLLVIVLLVIKCILKPIMIKAGEDNQEYYSGLYKWIDQSVMGIKEIKIANKESYFINEYSKCGAGYVGAVQKYNIYNATPRLLIETVCIAGLVLYLILQIASGKEVAAMITQIGVFAVAAMRLLPSANRINNYLTSISYFEPFFMGVSDNLQEEINDRNVNYDAEAYEARKEIKKLPVLKKIELKDIVYKYPNTDVLIFNHADMEIPVGCSVGVVGTSGAGKTTIIDVLLGLLNIQEGSILADGVEVREHYEEWLKNIGYIPQTIFMIDASIRKNVAFGVPDEEIDDNKVWQALKEAQLDEFVRGLPEGLDTGIGERGIRLSGGQRQRIGIARALFEDPEVLVLDEATSALDNETEAAIMDSINRLHGRKTLIIIAHRLQTIEKCDMVYRVENGQIARER</sequence>
<evidence type="ECO:0000259" key="9">
    <source>
        <dbReference type="PROSITE" id="PS50929"/>
    </source>
</evidence>
<evidence type="ECO:0000256" key="2">
    <source>
        <dbReference type="ARBA" id="ARBA00022692"/>
    </source>
</evidence>
<dbReference type="InterPro" id="IPR039421">
    <property type="entry name" value="Type_1_exporter"/>
</dbReference>
<dbReference type="AlphaFoldDB" id="A0A1E3U8Q3"/>
<protein>
    <submittedName>
        <fullName evidence="10">ABC transporter ATP-binding protein</fullName>
    </submittedName>
</protein>
<reference evidence="11 13" key="1">
    <citation type="submission" date="2016-08" db="EMBL/GenBank/DDBJ databases">
        <title>Characterization of Isolates of Eisenbergiella tayi Derived from Blood Cultures, Using Whole Genome Sequencing.</title>
        <authorList>
            <person name="Bernier A.-M."/>
            <person name="Burdz T."/>
            <person name="Wiebe D."/>
            <person name="Bernard K."/>
        </authorList>
    </citation>
    <scope>NUCLEOTIDE SEQUENCE [LARGE SCALE GENOMIC DNA]</scope>
    <source>
        <strain evidence="11 13">NML120146</strain>
    </source>
</reference>
<evidence type="ECO:0000313" key="13">
    <source>
        <dbReference type="Proteomes" id="UP000094869"/>
    </source>
</evidence>
<comment type="subcellular location">
    <subcellularLocation>
        <location evidence="1">Cell membrane</location>
        <topology evidence="1">Multi-pass membrane protein</topology>
    </subcellularLocation>
</comment>
<dbReference type="PANTHER" id="PTHR24221">
    <property type="entry name" value="ATP-BINDING CASSETTE SUB-FAMILY B"/>
    <property type="match status" value="1"/>
</dbReference>
<keyword evidence="3" id="KW-0547">Nucleotide-binding</keyword>
<dbReference type="PROSITE" id="PS50893">
    <property type="entry name" value="ABC_TRANSPORTER_2"/>
    <property type="match status" value="1"/>
</dbReference>
<comment type="caution">
    <text evidence="10">The sequence shown here is derived from an EMBL/GenBank/DDBJ whole genome shotgun (WGS) entry which is preliminary data.</text>
</comment>
<organism evidence="10 12">
    <name type="scientific">Eisenbergiella tayi</name>
    <dbReference type="NCBI Taxonomy" id="1432052"/>
    <lineage>
        <taxon>Bacteria</taxon>
        <taxon>Bacillati</taxon>
        <taxon>Bacillota</taxon>
        <taxon>Clostridia</taxon>
        <taxon>Lachnospirales</taxon>
        <taxon>Lachnospiraceae</taxon>
        <taxon>Eisenbergiella</taxon>
    </lineage>
</organism>
<evidence type="ECO:0000313" key="12">
    <source>
        <dbReference type="Proteomes" id="UP000094271"/>
    </source>
</evidence>
<feature type="transmembrane region" description="Helical" evidence="7">
    <location>
        <begin position="265"/>
        <end position="283"/>
    </location>
</feature>
<dbReference type="PROSITE" id="PS50929">
    <property type="entry name" value="ABC_TM1F"/>
    <property type="match status" value="1"/>
</dbReference>
<dbReference type="InterPro" id="IPR011527">
    <property type="entry name" value="ABC1_TM_dom"/>
</dbReference>
<evidence type="ECO:0000256" key="5">
    <source>
        <dbReference type="ARBA" id="ARBA00022989"/>
    </source>
</evidence>
<feature type="transmembrane region" description="Helical" evidence="7">
    <location>
        <begin position="147"/>
        <end position="171"/>
    </location>
</feature>
<dbReference type="SUPFAM" id="SSF52540">
    <property type="entry name" value="P-loop containing nucleoside triphosphate hydrolases"/>
    <property type="match status" value="1"/>
</dbReference>
<dbReference type="OrthoDB" id="9770415at2"/>
<keyword evidence="4 10" id="KW-0067">ATP-binding</keyword>
<evidence type="ECO:0000256" key="6">
    <source>
        <dbReference type="ARBA" id="ARBA00023136"/>
    </source>
</evidence>
<dbReference type="InterPro" id="IPR017871">
    <property type="entry name" value="ABC_transporter-like_CS"/>
</dbReference>
<keyword evidence="13" id="KW-1185">Reference proteome</keyword>
<evidence type="ECO:0000256" key="3">
    <source>
        <dbReference type="ARBA" id="ARBA00022741"/>
    </source>
</evidence>
<dbReference type="Gene3D" id="3.40.50.300">
    <property type="entry name" value="P-loop containing nucleotide triphosphate hydrolases"/>
    <property type="match status" value="1"/>
</dbReference>
<dbReference type="GO" id="GO:0140359">
    <property type="term" value="F:ABC-type transporter activity"/>
    <property type="evidence" value="ECO:0007669"/>
    <property type="project" value="InterPro"/>
</dbReference>
<evidence type="ECO:0000256" key="1">
    <source>
        <dbReference type="ARBA" id="ARBA00004651"/>
    </source>
</evidence>
<name>A0A1E3U8Q3_9FIRM</name>
<dbReference type="RefSeq" id="WP_069409689.1">
    <property type="nucleotide sequence ID" value="NZ_DAWDRA010000430.1"/>
</dbReference>
<gene>
    <name evidence="10" type="ORF">BEI59_29645</name>
    <name evidence="11" type="ORF">BEI63_10020</name>
</gene>
<dbReference type="PANTHER" id="PTHR24221:SF654">
    <property type="entry name" value="ATP-BINDING CASSETTE SUB-FAMILY B MEMBER 6"/>
    <property type="match status" value="1"/>
</dbReference>
<dbReference type="SUPFAM" id="SSF90123">
    <property type="entry name" value="ABC transporter transmembrane region"/>
    <property type="match status" value="1"/>
</dbReference>
<evidence type="ECO:0000256" key="4">
    <source>
        <dbReference type="ARBA" id="ARBA00022840"/>
    </source>
</evidence>
<dbReference type="InterPro" id="IPR036640">
    <property type="entry name" value="ABC1_TM_sf"/>
</dbReference>
<dbReference type="EMBL" id="MEHA01000033">
    <property type="protein sequence ID" value="ODR43732.1"/>
    <property type="molecule type" value="Genomic_DNA"/>
</dbReference>
<dbReference type="Pfam" id="PF00005">
    <property type="entry name" value="ABC_tran"/>
    <property type="match status" value="1"/>
</dbReference>
<evidence type="ECO:0000256" key="7">
    <source>
        <dbReference type="SAM" id="Phobius"/>
    </source>
</evidence>
<proteinExistence type="predicted"/>
<dbReference type="InterPro" id="IPR003439">
    <property type="entry name" value="ABC_transporter-like_ATP-bd"/>
</dbReference>